<accession>A0ABP7BVV0</accession>
<dbReference type="EMBL" id="BAABBE010000023">
    <property type="protein sequence ID" value="GAA3669896.1"/>
    <property type="molecule type" value="Genomic_DNA"/>
</dbReference>
<sequence>MITIDSLTRLGVALNHDRVVMHDYLDGDVPPEAAVKTQFHPKTSLTRMERHPEFALQGGMPCLHHNIVAEGTVNKAEYRELDLKLNVWDKPRAAAANAYFCDPATATRRTSGRRVPVRRDRTDLPGEHPDRLGAQLLGGQRERESAGWCHRHRPDRRTTTHRTDARSATSA</sequence>
<reference evidence="3" key="1">
    <citation type="journal article" date="2019" name="Int. J. Syst. Evol. Microbiol.">
        <title>The Global Catalogue of Microorganisms (GCM) 10K type strain sequencing project: providing services to taxonomists for standard genome sequencing and annotation.</title>
        <authorList>
            <consortium name="The Broad Institute Genomics Platform"/>
            <consortium name="The Broad Institute Genome Sequencing Center for Infectious Disease"/>
            <person name="Wu L."/>
            <person name="Ma J."/>
        </authorList>
    </citation>
    <scope>NUCLEOTIDE SEQUENCE [LARGE SCALE GENOMIC DNA]</scope>
    <source>
        <strain evidence="3">JCM 17494</strain>
    </source>
</reference>
<comment type="caution">
    <text evidence="2">The sequence shown here is derived from an EMBL/GenBank/DDBJ whole genome shotgun (WGS) entry which is preliminary data.</text>
</comment>
<dbReference type="RefSeq" id="WP_346134251.1">
    <property type="nucleotide sequence ID" value="NZ_BAABBE010000023.1"/>
</dbReference>
<feature type="compositionally biased region" description="Basic and acidic residues" evidence="1">
    <location>
        <begin position="117"/>
        <end position="131"/>
    </location>
</feature>
<feature type="compositionally biased region" description="Basic and acidic residues" evidence="1">
    <location>
        <begin position="156"/>
        <end position="165"/>
    </location>
</feature>
<name>A0ABP7BVV0_9PSEU</name>
<keyword evidence="3" id="KW-1185">Reference proteome</keyword>
<evidence type="ECO:0000313" key="2">
    <source>
        <dbReference type="EMBL" id="GAA3669896.1"/>
    </source>
</evidence>
<evidence type="ECO:0000313" key="3">
    <source>
        <dbReference type="Proteomes" id="UP001500711"/>
    </source>
</evidence>
<feature type="region of interest" description="Disordered" evidence="1">
    <location>
        <begin position="108"/>
        <end position="171"/>
    </location>
</feature>
<protein>
    <submittedName>
        <fullName evidence="2">Uncharacterized protein</fullName>
    </submittedName>
</protein>
<organism evidence="2 3">
    <name type="scientific">Lentzea roselyniae</name>
    <dbReference type="NCBI Taxonomy" id="531940"/>
    <lineage>
        <taxon>Bacteria</taxon>
        <taxon>Bacillati</taxon>
        <taxon>Actinomycetota</taxon>
        <taxon>Actinomycetes</taxon>
        <taxon>Pseudonocardiales</taxon>
        <taxon>Pseudonocardiaceae</taxon>
        <taxon>Lentzea</taxon>
    </lineage>
</organism>
<dbReference type="Proteomes" id="UP001500711">
    <property type="component" value="Unassembled WGS sequence"/>
</dbReference>
<gene>
    <name evidence="2" type="ORF">GCM10022267_65850</name>
</gene>
<proteinExistence type="predicted"/>
<evidence type="ECO:0000256" key="1">
    <source>
        <dbReference type="SAM" id="MobiDB-lite"/>
    </source>
</evidence>